<evidence type="ECO:0000256" key="2">
    <source>
        <dbReference type="ARBA" id="ARBA00022448"/>
    </source>
</evidence>
<dbReference type="GO" id="GO:0005886">
    <property type="term" value="C:plasma membrane"/>
    <property type="evidence" value="ECO:0007669"/>
    <property type="project" value="UniProtKB-SubCell"/>
</dbReference>
<keyword evidence="3" id="KW-1003">Cell membrane</keyword>
<dbReference type="GO" id="GO:0015293">
    <property type="term" value="F:symporter activity"/>
    <property type="evidence" value="ECO:0007669"/>
    <property type="project" value="UniProtKB-KW"/>
</dbReference>
<dbReference type="InterPro" id="IPR051084">
    <property type="entry name" value="H+-coupled_symporters"/>
</dbReference>
<feature type="transmembrane region" description="Helical" evidence="6">
    <location>
        <begin position="237"/>
        <end position="256"/>
    </location>
</feature>
<keyword evidence="4" id="KW-0769">Symport</keyword>
<evidence type="ECO:0000256" key="4">
    <source>
        <dbReference type="ARBA" id="ARBA00022847"/>
    </source>
</evidence>
<feature type="transmembrane region" description="Helical" evidence="6">
    <location>
        <begin position="70"/>
        <end position="95"/>
    </location>
</feature>
<evidence type="ECO:0000259" key="7">
    <source>
        <dbReference type="PROSITE" id="PS50850"/>
    </source>
</evidence>
<organism evidence="8">
    <name type="scientific">Guillardia theta</name>
    <name type="common">Cryptophyte</name>
    <name type="synonym">Cryptomonas phi</name>
    <dbReference type="NCBI Taxonomy" id="55529"/>
    <lineage>
        <taxon>Eukaryota</taxon>
        <taxon>Cryptophyceae</taxon>
        <taxon>Pyrenomonadales</taxon>
        <taxon>Geminigeraceae</taxon>
        <taxon>Guillardia</taxon>
    </lineage>
</organism>
<dbReference type="InterPro" id="IPR011701">
    <property type="entry name" value="MFS"/>
</dbReference>
<evidence type="ECO:0000313" key="8">
    <source>
        <dbReference type="EMBL" id="CAE2316630.1"/>
    </source>
</evidence>
<evidence type="ECO:0000313" key="9">
    <source>
        <dbReference type="EMBL" id="CAE2316631.1"/>
    </source>
</evidence>
<dbReference type="EMBL" id="HBKN01031656">
    <property type="protein sequence ID" value="CAE2316630.1"/>
    <property type="molecule type" value="Transcribed_RNA"/>
</dbReference>
<keyword evidence="6" id="KW-1133">Transmembrane helix</keyword>
<feature type="transmembrane region" description="Helical" evidence="6">
    <location>
        <begin position="101"/>
        <end position="125"/>
    </location>
</feature>
<feature type="domain" description="Major facilitator superfamily (MFS) profile" evidence="7">
    <location>
        <begin position="65"/>
        <end position="502"/>
    </location>
</feature>
<feature type="transmembrane region" description="Helical" evidence="6">
    <location>
        <begin position="388"/>
        <end position="411"/>
    </location>
</feature>
<evidence type="ECO:0000256" key="5">
    <source>
        <dbReference type="SAM" id="MobiDB-lite"/>
    </source>
</evidence>
<comment type="subcellular location">
    <subcellularLocation>
        <location evidence="1">Cell membrane</location>
        <topology evidence="1">Multi-pass membrane protein</topology>
    </subcellularLocation>
</comment>
<keyword evidence="6" id="KW-0472">Membrane</keyword>
<dbReference type="AlphaFoldDB" id="A0A6U6BG11"/>
<name>A0A6U6BG11_GUITH</name>
<feature type="transmembrane region" description="Helical" evidence="6">
    <location>
        <begin position="137"/>
        <end position="158"/>
    </location>
</feature>
<feature type="transmembrane region" description="Helical" evidence="6">
    <location>
        <begin position="476"/>
        <end position="498"/>
    </location>
</feature>
<feature type="transmembrane region" description="Helical" evidence="6">
    <location>
        <begin position="449"/>
        <end position="470"/>
    </location>
</feature>
<feature type="transmembrane region" description="Helical" evidence="6">
    <location>
        <begin position="202"/>
        <end position="225"/>
    </location>
</feature>
<accession>A0A6U6BG11</accession>
<feature type="transmembrane region" description="Helical" evidence="6">
    <location>
        <begin position="291"/>
        <end position="315"/>
    </location>
</feature>
<dbReference type="InterPro" id="IPR020846">
    <property type="entry name" value="MFS_dom"/>
</dbReference>
<feature type="transmembrane region" description="Helical" evidence="6">
    <location>
        <begin position="356"/>
        <end position="376"/>
    </location>
</feature>
<protein>
    <recommendedName>
        <fullName evidence="7">Major facilitator superfamily (MFS) profile domain-containing protein</fullName>
    </recommendedName>
</protein>
<evidence type="ECO:0000256" key="3">
    <source>
        <dbReference type="ARBA" id="ARBA00022475"/>
    </source>
</evidence>
<feature type="region of interest" description="Disordered" evidence="5">
    <location>
        <begin position="503"/>
        <end position="536"/>
    </location>
</feature>
<dbReference type="InterPro" id="IPR036259">
    <property type="entry name" value="MFS_trans_sf"/>
</dbReference>
<dbReference type="PROSITE" id="PS50850">
    <property type="entry name" value="MFS"/>
    <property type="match status" value="1"/>
</dbReference>
<sequence>MVKLRSHPCSTSPLAPMVHEESRQDVELIEKVAEDDCISSSAYSRGRNEEDSFSSAEGAKRMRTAIIASVVGNVLEWFDFGVFAFLAPQIGFLFFPKADKIAGLLNTFVVFAGGFVIRPLGGILLAHVGDVYGRKLALLLSVVGMAGSTFAMGCLPTYNDIGAAAPVLLCLLRLVQGLSVGGELVGSMVFAVESMQPGRQVLGGSFCLIGAIGGLTLGSAAGLVLHACFSEEELLRYAWRIPFWMGILIGLFAAWLRNGVEESSDFEELKKGDAQASLPVKEAFLHYPVEILLCVLAVTLWCAGVWLTIAFPPILYQDLLDPPMSVRESMGATHAGGAEASSGEGAVFQRKETSMWVLHTCLCAVQGVAILAGGLVGDYLGSTRTVLIGALASATLAIPCFKAMGAGRYVVSGLGQGVFNLALGFMGGSLPAWMVSIFPVQLRFSCIAVGYNAGQAIFGGTASIVGTMLFKSTGDTLAVGAYASCLALVSFFAVLVTARRERRKETRQDAPGEGGGEGECSQRQDTSCEGEEKVQV</sequence>
<keyword evidence="2" id="KW-0813">Transport</keyword>
<dbReference type="SUPFAM" id="SSF103473">
    <property type="entry name" value="MFS general substrate transporter"/>
    <property type="match status" value="1"/>
</dbReference>
<evidence type="ECO:0000256" key="6">
    <source>
        <dbReference type="SAM" id="Phobius"/>
    </source>
</evidence>
<dbReference type="PANTHER" id="PTHR43528:SF1">
    <property type="entry name" value="ALPHA-KETOGLUTARATE PERMEASE"/>
    <property type="match status" value="1"/>
</dbReference>
<feature type="transmembrane region" description="Helical" evidence="6">
    <location>
        <begin position="417"/>
        <end position="437"/>
    </location>
</feature>
<dbReference type="PANTHER" id="PTHR43528">
    <property type="entry name" value="ALPHA-KETOGLUTARATE PERMEASE"/>
    <property type="match status" value="1"/>
</dbReference>
<dbReference type="Pfam" id="PF07690">
    <property type="entry name" value="MFS_1"/>
    <property type="match status" value="1"/>
</dbReference>
<dbReference type="EMBL" id="HBKN01031657">
    <property type="protein sequence ID" value="CAE2316631.1"/>
    <property type="molecule type" value="Transcribed_RNA"/>
</dbReference>
<evidence type="ECO:0000256" key="1">
    <source>
        <dbReference type="ARBA" id="ARBA00004651"/>
    </source>
</evidence>
<keyword evidence="6" id="KW-0812">Transmembrane</keyword>
<dbReference type="Gene3D" id="1.20.1250.20">
    <property type="entry name" value="MFS general substrate transporter like domains"/>
    <property type="match status" value="1"/>
</dbReference>
<reference evidence="8" key="1">
    <citation type="submission" date="2021-01" db="EMBL/GenBank/DDBJ databases">
        <authorList>
            <person name="Corre E."/>
            <person name="Pelletier E."/>
            <person name="Niang G."/>
            <person name="Scheremetjew M."/>
            <person name="Finn R."/>
            <person name="Kale V."/>
            <person name="Holt S."/>
            <person name="Cochrane G."/>
            <person name="Meng A."/>
            <person name="Brown T."/>
            <person name="Cohen L."/>
        </authorList>
    </citation>
    <scope>NUCLEOTIDE SEQUENCE</scope>
    <source>
        <strain evidence="8">CCMP 2712</strain>
    </source>
</reference>
<gene>
    <name evidence="8" type="ORF">GTHE00462_LOCUS24616</name>
    <name evidence="9" type="ORF">GTHE00462_LOCUS24617</name>
</gene>
<feature type="transmembrane region" description="Helical" evidence="6">
    <location>
        <begin position="164"/>
        <end position="190"/>
    </location>
</feature>
<proteinExistence type="predicted"/>